<accession>A0A154BSP9</accession>
<organism evidence="1 2">
    <name type="scientific">Anaerosporomusa subterranea</name>
    <dbReference type="NCBI Taxonomy" id="1794912"/>
    <lineage>
        <taxon>Bacteria</taxon>
        <taxon>Bacillati</taxon>
        <taxon>Bacillota</taxon>
        <taxon>Negativicutes</taxon>
        <taxon>Acetonemataceae</taxon>
        <taxon>Anaerosporomusa</taxon>
    </lineage>
</organism>
<evidence type="ECO:0000313" key="2">
    <source>
        <dbReference type="Proteomes" id="UP000076268"/>
    </source>
</evidence>
<gene>
    <name evidence="1" type="ORF">AXX12_01990</name>
</gene>
<protein>
    <recommendedName>
        <fullName evidence="3">DUF2877 domain-containing protein</fullName>
    </recommendedName>
</protein>
<dbReference type="STRING" id="1794912.AXX12_01990"/>
<name>A0A154BSP9_ANASB</name>
<dbReference type="InterPro" id="IPR021530">
    <property type="entry name" value="AllH-like"/>
</dbReference>
<comment type="caution">
    <text evidence="1">The sequence shown here is derived from an EMBL/GenBank/DDBJ whole genome shotgun (WGS) entry which is preliminary data.</text>
</comment>
<dbReference type="Pfam" id="PF11392">
    <property type="entry name" value="AllH"/>
    <property type="match status" value="1"/>
</dbReference>
<evidence type="ECO:0008006" key="3">
    <source>
        <dbReference type="Google" id="ProtNLM"/>
    </source>
</evidence>
<reference evidence="1 2" key="1">
    <citation type="submission" date="2016-02" db="EMBL/GenBank/DDBJ databases">
        <title>Anaerosporomusa subterraneum gen. nov., sp. nov., a spore-forming obligate anaerobe isolated from saprolite.</title>
        <authorList>
            <person name="Choi J.K."/>
            <person name="Shah M."/>
            <person name="Yee N."/>
        </authorList>
    </citation>
    <scope>NUCLEOTIDE SEQUENCE [LARGE SCALE GENOMIC DNA]</scope>
    <source>
        <strain evidence="1 2">RU4</strain>
    </source>
</reference>
<proteinExistence type="predicted"/>
<dbReference type="Proteomes" id="UP000076268">
    <property type="component" value="Unassembled WGS sequence"/>
</dbReference>
<dbReference type="AlphaFoldDB" id="A0A154BSP9"/>
<sequence length="294" mass="31745">MKGTIISSDVRLLDRWNGGLQGEVHSVYSGAIYLRDNHGRLACLTTAEQHDGPWIARIDRTSFADAAELGLRQGTAFFVNDSSALHCGRLELAFSHSRKWDRPLPVFPPMTVSTAILSTAKELLLSDGNDGGYKYFFQHKEPADLFATALRQRGQLLLTALRHSRFAEAKTHGLSLIGLGHGLTPSGDDFLAALITVFHLPGGPFPEECRQIGQCWATAADSTTTTVGALLLHTAAEGRAREPVSEFIAALATNQTEAILQAARQVLAFGSCSGTDWLAGLIAGVEAGWELIHR</sequence>
<dbReference type="EMBL" id="LSGP01000013">
    <property type="protein sequence ID" value="KYZ76939.1"/>
    <property type="molecule type" value="Genomic_DNA"/>
</dbReference>
<keyword evidence="2" id="KW-1185">Reference proteome</keyword>
<evidence type="ECO:0000313" key="1">
    <source>
        <dbReference type="EMBL" id="KYZ76939.1"/>
    </source>
</evidence>